<evidence type="ECO:0000313" key="1">
    <source>
        <dbReference type="EMBL" id="MDI5832213.1"/>
    </source>
</evidence>
<comment type="caution">
    <text evidence="1">The sequence shown here is derived from an EMBL/GenBank/DDBJ whole genome shotgun (WGS) entry which is preliminary data.</text>
</comment>
<sequence length="180" mass="21067">MYRFISPHYLSSDKVKNKKLRKPPMQATALVDIYEEDDFPLYFKHKVENFIEAFNCCDYIKDKPLGGMKNVKLEDNSYALHLIRNIRNYVAHGVFPISENPEWTSDYLAHQALYEVLLSSCRLACLYIQVFLNKYNTGMQSDDYRLTMQGVGSEFDYFRENCTPDLALKVHLSDTFSFLD</sequence>
<accession>A0ABT6UCM9</accession>
<dbReference type="EMBL" id="JAOTLW010000011">
    <property type="protein sequence ID" value="MDI5832213.1"/>
    <property type="molecule type" value="Genomic_DNA"/>
</dbReference>
<dbReference type="RefSeq" id="WP_282679377.1">
    <property type="nucleotide sequence ID" value="NZ_JAOTLW010000011.1"/>
</dbReference>
<protein>
    <submittedName>
        <fullName evidence="1">Uncharacterized protein</fullName>
    </submittedName>
</protein>
<dbReference type="Proteomes" id="UP001159075">
    <property type="component" value="Unassembled WGS sequence"/>
</dbReference>
<reference evidence="1 2" key="1">
    <citation type="submission" date="2022-09" db="EMBL/GenBank/DDBJ databases">
        <title>The outer-membrane cytochrome OmcA is essential for infection of Shewanella oneidensis by a zebrafish-associated bacteriophage.</title>
        <authorList>
            <person name="Grenfell A.W."/>
            <person name="Intile P."/>
            <person name="Mcfarlane J."/>
            <person name="Leung D."/>
            <person name="Abdalla K."/>
            <person name="Wold M."/>
            <person name="Kees E."/>
            <person name="Gralnick J."/>
        </authorList>
    </citation>
    <scope>NUCLEOTIDE SEQUENCE [LARGE SCALE GENOMIC DNA]</scope>
    <source>
        <strain evidence="1 2">NF-5</strain>
    </source>
</reference>
<proteinExistence type="predicted"/>
<gene>
    <name evidence="1" type="ORF">ODY93_11605</name>
</gene>
<name>A0ABT6UCM9_9GAMM</name>
<evidence type="ECO:0000313" key="2">
    <source>
        <dbReference type="Proteomes" id="UP001159075"/>
    </source>
</evidence>
<organism evidence="1 2">
    <name type="scientific">Shewanella xiamenensis</name>
    <dbReference type="NCBI Taxonomy" id="332186"/>
    <lineage>
        <taxon>Bacteria</taxon>
        <taxon>Pseudomonadati</taxon>
        <taxon>Pseudomonadota</taxon>
        <taxon>Gammaproteobacteria</taxon>
        <taxon>Alteromonadales</taxon>
        <taxon>Shewanellaceae</taxon>
        <taxon>Shewanella</taxon>
    </lineage>
</organism>
<keyword evidence="2" id="KW-1185">Reference proteome</keyword>